<dbReference type="OrthoDB" id="6132182at2759"/>
<dbReference type="Proteomes" id="UP000515163">
    <property type="component" value="Unplaced"/>
</dbReference>
<dbReference type="RefSeq" id="XP_031561124.1">
    <property type="nucleotide sequence ID" value="XM_031705264.1"/>
</dbReference>
<accession>A0A6P8HXM1</accession>
<keyword evidence="5" id="KW-1185">Reference proteome</keyword>
<name>A0A6P8HXM1_ACTTE</name>
<evidence type="ECO:0000313" key="5">
    <source>
        <dbReference type="Proteomes" id="UP000515163"/>
    </source>
</evidence>
<dbReference type="AlphaFoldDB" id="A0A6P8HXM1"/>
<dbReference type="GO" id="GO:0046872">
    <property type="term" value="F:metal ion binding"/>
    <property type="evidence" value="ECO:0007669"/>
    <property type="project" value="UniProtKB-KW"/>
</dbReference>
<dbReference type="GO" id="GO:0016491">
    <property type="term" value="F:oxidoreductase activity"/>
    <property type="evidence" value="ECO:0007669"/>
    <property type="project" value="InterPro"/>
</dbReference>
<dbReference type="PANTHER" id="PTHR11474:SF126">
    <property type="entry name" value="TYROSINASE-LIKE PROTEIN TYR-1-RELATED"/>
    <property type="match status" value="1"/>
</dbReference>
<dbReference type="GeneID" id="116297104"/>
<evidence type="ECO:0000313" key="6">
    <source>
        <dbReference type="RefSeq" id="XP_031561124.1"/>
    </source>
</evidence>
<gene>
    <name evidence="6" type="primary">LOC116297104</name>
</gene>
<dbReference type="Pfam" id="PF00264">
    <property type="entry name" value="Tyrosinase"/>
    <property type="match status" value="1"/>
</dbReference>
<dbReference type="SUPFAM" id="SSF48056">
    <property type="entry name" value="Di-copper centre-containing domain"/>
    <property type="match status" value="1"/>
</dbReference>
<reference evidence="6" key="1">
    <citation type="submission" date="2025-08" db="UniProtKB">
        <authorList>
            <consortium name="RefSeq"/>
        </authorList>
    </citation>
    <scope>IDENTIFICATION</scope>
    <source>
        <tissue evidence="6">Tentacle</tissue>
    </source>
</reference>
<evidence type="ECO:0000256" key="1">
    <source>
        <dbReference type="ARBA" id="ARBA00022723"/>
    </source>
</evidence>
<dbReference type="PROSITE" id="PS00497">
    <property type="entry name" value="TYROSINASE_1"/>
    <property type="match status" value="1"/>
</dbReference>
<dbReference type="InterPro" id="IPR050316">
    <property type="entry name" value="Tyrosinase/Hemocyanin"/>
</dbReference>
<dbReference type="InterPro" id="IPR008922">
    <property type="entry name" value="Di-copper_centre_dom_sf"/>
</dbReference>
<feature type="domain" description="Tyrosinase copper-binding" evidence="4">
    <location>
        <begin position="104"/>
        <end position="121"/>
    </location>
</feature>
<dbReference type="PRINTS" id="PR00092">
    <property type="entry name" value="TYROSINASE"/>
</dbReference>
<feature type="signal peptide" evidence="3">
    <location>
        <begin position="1"/>
        <end position="22"/>
    </location>
</feature>
<dbReference type="InterPro" id="IPR002227">
    <property type="entry name" value="Tyrosinase_Cu-bd"/>
</dbReference>
<organism evidence="5 6">
    <name type="scientific">Actinia tenebrosa</name>
    <name type="common">Australian red waratah sea anemone</name>
    <dbReference type="NCBI Taxonomy" id="6105"/>
    <lineage>
        <taxon>Eukaryota</taxon>
        <taxon>Metazoa</taxon>
        <taxon>Cnidaria</taxon>
        <taxon>Anthozoa</taxon>
        <taxon>Hexacorallia</taxon>
        <taxon>Actiniaria</taxon>
        <taxon>Actiniidae</taxon>
        <taxon>Actinia</taxon>
    </lineage>
</organism>
<dbReference type="KEGG" id="aten:116297104"/>
<evidence type="ECO:0000259" key="4">
    <source>
        <dbReference type="PROSITE" id="PS00497"/>
    </source>
</evidence>
<evidence type="ECO:0000256" key="3">
    <source>
        <dbReference type="SAM" id="SignalP"/>
    </source>
</evidence>
<feature type="chain" id="PRO_5027627454" evidence="3">
    <location>
        <begin position="23"/>
        <end position="415"/>
    </location>
</feature>
<dbReference type="Gene3D" id="1.10.1280.10">
    <property type="entry name" value="Di-copper center containing domain from catechol oxidase"/>
    <property type="match status" value="1"/>
</dbReference>
<keyword evidence="1" id="KW-0479">Metal-binding</keyword>
<keyword evidence="2" id="KW-0186">Copper</keyword>
<keyword evidence="3" id="KW-0732">Signal</keyword>
<sequence length="415" mass="48463">MSKWLACLAILLTILYAASVEGRRHRRCSPGQKVLDKCRRLCVCSANNTLTQCTRQRKEFTSMSKRERRMYIRTVKIASTDERYKKEYDDLITLHIWQFMRGIHNMKHFLTWHRWYLLQYENLLRKVNCKVTLPYWDWSIASGDPWGNEPDDLWYAGSTGFGGDGNPNNNHCVRDGPFAEGSWQLVPAANPSCQRRRFYGYPPDSVAVAEMLDIHPANFTDWEVCLRINFHDTVHCLIGGTMCSLDSSCAPEFFLHHAFIDKIWADWQEKSHEHKTVYFSSINEPLPATYGVMPLEVIDNNALPGGVRVDYLDVNDTETASFVRRLRKLKPKELRKIARPDFNAINEESLKLFHVDEKDVIRARREERRVRPKNKKDRKTLRSRKGKRLGLEISDVDKAEKGDRKSLLRNLLFRL</sequence>
<evidence type="ECO:0000256" key="2">
    <source>
        <dbReference type="ARBA" id="ARBA00023008"/>
    </source>
</evidence>
<protein>
    <submittedName>
        <fullName evidence="6">Uncharacterized protein LOC116297104</fullName>
    </submittedName>
</protein>
<dbReference type="PANTHER" id="PTHR11474">
    <property type="entry name" value="TYROSINASE FAMILY MEMBER"/>
    <property type="match status" value="1"/>
</dbReference>
<dbReference type="InParanoid" id="A0A6P8HXM1"/>
<proteinExistence type="predicted"/>